<evidence type="ECO:0000256" key="1">
    <source>
        <dbReference type="ARBA" id="ARBA00023125"/>
    </source>
</evidence>
<proteinExistence type="predicted"/>
<gene>
    <name evidence="3" type="ORF">A2Y83_00465</name>
</gene>
<keyword evidence="1" id="KW-0238">DNA-binding</keyword>
<reference evidence="3 4" key="1">
    <citation type="journal article" date="2016" name="Nat. Commun.">
        <title>Thousands of microbial genomes shed light on interconnected biogeochemical processes in an aquifer system.</title>
        <authorList>
            <person name="Anantharaman K."/>
            <person name="Brown C.T."/>
            <person name="Hug L.A."/>
            <person name="Sharon I."/>
            <person name="Castelle C.J."/>
            <person name="Probst A.J."/>
            <person name="Thomas B.C."/>
            <person name="Singh A."/>
            <person name="Wilkins M.J."/>
            <person name="Karaoz U."/>
            <person name="Brodie E.L."/>
            <person name="Williams K.H."/>
            <person name="Hubbard S.S."/>
            <person name="Banfield J.F."/>
        </authorList>
    </citation>
    <scope>NUCLEOTIDE SEQUENCE [LARGE SCALE GENOMIC DNA]</scope>
</reference>
<evidence type="ECO:0000313" key="4">
    <source>
        <dbReference type="Proteomes" id="UP000178323"/>
    </source>
</evidence>
<dbReference type="PANTHER" id="PTHR36924">
    <property type="entry name" value="ANTITOXIN HIGA-1"/>
    <property type="match status" value="1"/>
</dbReference>
<dbReference type="Proteomes" id="UP000178323">
    <property type="component" value="Unassembled WGS sequence"/>
</dbReference>
<dbReference type="GO" id="GO:0003677">
    <property type="term" value="F:DNA binding"/>
    <property type="evidence" value="ECO:0007669"/>
    <property type="project" value="UniProtKB-KW"/>
</dbReference>
<evidence type="ECO:0000313" key="3">
    <source>
        <dbReference type="EMBL" id="OGF22569.1"/>
    </source>
</evidence>
<feature type="domain" description="HTH cro/C1-type" evidence="2">
    <location>
        <begin position="16"/>
        <end position="70"/>
    </location>
</feature>
<dbReference type="SUPFAM" id="SSF47413">
    <property type="entry name" value="lambda repressor-like DNA-binding domains"/>
    <property type="match status" value="1"/>
</dbReference>
<evidence type="ECO:0000259" key="2">
    <source>
        <dbReference type="PROSITE" id="PS50943"/>
    </source>
</evidence>
<dbReference type="InterPro" id="IPR013430">
    <property type="entry name" value="Toxin_antidote_HigA"/>
</dbReference>
<accession>A0A1F5S7C6</accession>
<dbReference type="Gene3D" id="1.10.260.40">
    <property type="entry name" value="lambda repressor-like DNA-binding domains"/>
    <property type="match status" value="1"/>
</dbReference>
<sequence length="103" mass="12044">MFSKKIQSIHPGEILMEEFLKPLKITQYKLAKDVAVPAIRINEIIRGKRAITADSALRLGKYFNTSPEFWLNLQVRYDLEKQREVSCKKLDQEVKVLKYATNF</sequence>
<dbReference type="PANTHER" id="PTHR36924:SF1">
    <property type="entry name" value="ANTITOXIN HIGA-1"/>
    <property type="match status" value="1"/>
</dbReference>
<name>A0A1F5S7C6_9BACT</name>
<protein>
    <submittedName>
        <fullName evidence="3">Addiction module antidote protein, HigA family</fullName>
    </submittedName>
</protein>
<dbReference type="InterPro" id="IPR010982">
    <property type="entry name" value="Lambda_DNA-bd_dom_sf"/>
</dbReference>
<dbReference type="AlphaFoldDB" id="A0A1F5S7C6"/>
<organism evidence="3 4">
    <name type="scientific">Candidatus Falkowbacteria bacterium RBG_13_39_14</name>
    <dbReference type="NCBI Taxonomy" id="1797985"/>
    <lineage>
        <taxon>Bacteria</taxon>
        <taxon>Candidatus Falkowiibacteriota</taxon>
    </lineage>
</organism>
<dbReference type="EMBL" id="MFFS01000021">
    <property type="protein sequence ID" value="OGF22569.1"/>
    <property type="molecule type" value="Genomic_DNA"/>
</dbReference>
<dbReference type="NCBIfam" id="TIGR02607">
    <property type="entry name" value="antidote_HigA"/>
    <property type="match status" value="1"/>
</dbReference>
<comment type="caution">
    <text evidence="3">The sequence shown here is derived from an EMBL/GenBank/DDBJ whole genome shotgun (WGS) entry which is preliminary data.</text>
</comment>
<dbReference type="Pfam" id="PF01381">
    <property type="entry name" value="HTH_3"/>
    <property type="match status" value="1"/>
</dbReference>
<dbReference type="PROSITE" id="PS50943">
    <property type="entry name" value="HTH_CROC1"/>
    <property type="match status" value="1"/>
</dbReference>
<dbReference type="STRING" id="1797985.A2Y83_00465"/>
<dbReference type="InterPro" id="IPR001387">
    <property type="entry name" value="Cro/C1-type_HTH"/>
</dbReference>
<dbReference type="SMART" id="SM00530">
    <property type="entry name" value="HTH_XRE"/>
    <property type="match status" value="1"/>
</dbReference>
<dbReference type="CDD" id="cd00093">
    <property type="entry name" value="HTH_XRE"/>
    <property type="match status" value="1"/>
</dbReference>